<dbReference type="GO" id="GO:0005783">
    <property type="term" value="C:endoplasmic reticulum"/>
    <property type="evidence" value="ECO:0007669"/>
    <property type="project" value="TreeGrafter"/>
</dbReference>
<feature type="transmembrane region" description="Helical" evidence="6">
    <location>
        <begin position="55"/>
        <end position="77"/>
    </location>
</feature>
<proteinExistence type="inferred from homology"/>
<dbReference type="Pfam" id="PF07264">
    <property type="entry name" value="EI24"/>
    <property type="match status" value="1"/>
</dbReference>
<dbReference type="Proteomes" id="UP000499080">
    <property type="component" value="Unassembled WGS sequence"/>
</dbReference>
<dbReference type="EMBL" id="BGPR01004766">
    <property type="protein sequence ID" value="GBN03113.1"/>
    <property type="molecule type" value="Genomic_DNA"/>
</dbReference>
<evidence type="ECO:0000256" key="4">
    <source>
        <dbReference type="ARBA" id="ARBA00022989"/>
    </source>
</evidence>
<gene>
    <name evidence="7" type="primary">EI24</name>
    <name evidence="7" type="ORF">AVEN_76366_1</name>
</gene>
<evidence type="ECO:0000256" key="6">
    <source>
        <dbReference type="SAM" id="Phobius"/>
    </source>
</evidence>
<comment type="subcellular location">
    <subcellularLocation>
        <location evidence="1">Membrane</location>
        <topology evidence="1">Multi-pass membrane protein</topology>
    </subcellularLocation>
</comment>
<dbReference type="InterPro" id="IPR059112">
    <property type="entry name" value="CysZ/EI24"/>
</dbReference>
<keyword evidence="4 6" id="KW-1133">Transmembrane helix</keyword>
<evidence type="ECO:0000256" key="5">
    <source>
        <dbReference type="ARBA" id="ARBA00023136"/>
    </source>
</evidence>
<dbReference type="PANTHER" id="PTHR21389:SF0">
    <property type="entry name" value="ETOPOSIDE-INDUCED PROTEIN 2.4 HOMOLOG"/>
    <property type="match status" value="1"/>
</dbReference>
<evidence type="ECO:0000256" key="1">
    <source>
        <dbReference type="ARBA" id="ARBA00004141"/>
    </source>
</evidence>
<evidence type="ECO:0000313" key="8">
    <source>
        <dbReference type="Proteomes" id="UP000499080"/>
    </source>
</evidence>
<evidence type="ECO:0000256" key="3">
    <source>
        <dbReference type="ARBA" id="ARBA00022692"/>
    </source>
</evidence>
<comment type="caution">
    <text evidence="7">The sequence shown here is derived from an EMBL/GenBank/DDBJ whole genome shotgun (WGS) entry which is preliminary data.</text>
</comment>
<feature type="transmembrane region" description="Helical" evidence="6">
    <location>
        <begin position="97"/>
        <end position="119"/>
    </location>
</feature>
<name>A0A4Y2KNT3_ARAVE</name>
<organism evidence="7 8">
    <name type="scientific">Araneus ventricosus</name>
    <name type="common">Orbweaver spider</name>
    <name type="synonym">Epeira ventricosa</name>
    <dbReference type="NCBI Taxonomy" id="182803"/>
    <lineage>
        <taxon>Eukaryota</taxon>
        <taxon>Metazoa</taxon>
        <taxon>Ecdysozoa</taxon>
        <taxon>Arthropoda</taxon>
        <taxon>Chelicerata</taxon>
        <taxon>Arachnida</taxon>
        <taxon>Araneae</taxon>
        <taxon>Araneomorphae</taxon>
        <taxon>Entelegynae</taxon>
        <taxon>Araneoidea</taxon>
        <taxon>Araneidae</taxon>
        <taxon>Araneus</taxon>
    </lineage>
</organism>
<feature type="transmembrane region" description="Helical" evidence="6">
    <location>
        <begin position="181"/>
        <end position="200"/>
    </location>
</feature>
<dbReference type="PANTHER" id="PTHR21389">
    <property type="entry name" value="P53 INDUCED PROTEIN"/>
    <property type="match status" value="1"/>
</dbReference>
<evidence type="ECO:0000313" key="7">
    <source>
        <dbReference type="EMBL" id="GBN03113.1"/>
    </source>
</evidence>
<protein>
    <submittedName>
        <fullName evidence="7">Etoposide-induced protein 2.4</fullName>
    </submittedName>
</protein>
<feature type="transmembrane region" description="Helical" evidence="6">
    <location>
        <begin position="245"/>
        <end position="266"/>
    </location>
</feature>
<dbReference type="OrthoDB" id="266518at2759"/>
<keyword evidence="8" id="KW-1185">Reference proteome</keyword>
<keyword evidence="3 6" id="KW-0812">Transmembrane</keyword>
<dbReference type="GO" id="GO:0016020">
    <property type="term" value="C:membrane"/>
    <property type="evidence" value="ECO:0007669"/>
    <property type="project" value="UniProtKB-SubCell"/>
</dbReference>
<evidence type="ECO:0000256" key="2">
    <source>
        <dbReference type="ARBA" id="ARBA00010970"/>
    </source>
</evidence>
<keyword evidence="5 6" id="KW-0472">Membrane</keyword>
<accession>A0A4Y2KNT3</accession>
<reference evidence="7 8" key="1">
    <citation type="journal article" date="2019" name="Sci. Rep.">
        <title>Orb-weaving spider Araneus ventricosus genome elucidates the spidroin gene catalogue.</title>
        <authorList>
            <person name="Kono N."/>
            <person name="Nakamura H."/>
            <person name="Ohtoshi R."/>
            <person name="Moran D.A.P."/>
            <person name="Shinohara A."/>
            <person name="Yoshida Y."/>
            <person name="Fujiwara M."/>
            <person name="Mori M."/>
            <person name="Tomita M."/>
            <person name="Arakawa K."/>
        </authorList>
    </citation>
    <scope>NUCLEOTIDE SEQUENCE [LARGE SCALE GENOMIC DNA]</scope>
</reference>
<comment type="similarity">
    <text evidence="2">Belongs to the EI24 family.</text>
</comment>
<sequence length="350" mass="40059">MEALKTVLTLALHGMRDCFNGVFASIKFCSRTQNPQRVREEVKKNGDDPKTISSVLIQCGVFGFLVWLPIYLFRNVLMKCVYDYFCSYISEDELESIAFLPPVLSGIFFCFWTFPLFIINRFLNLTWDQQVADITSEKAGIKKKDNIGITDSWSDQVTSIGVQVLYMIQCIIVQNLPISIIVRNVLSTFLLSLLYSLYAFEYKWCSKGWNLPKRLHFIESKWPYFVGFGLPLAVATAYVESYSLMDSTCLFSVLFPFCVVGSTITFDSKLRNFNSPLRVFKLSACITDFIYTRVCRWLLSGRRSWSYPGLFVCGNQDPSGLACCSRESFCSMTTEQVDKVWVDNVRTPVV</sequence>
<feature type="transmembrane region" description="Helical" evidence="6">
    <location>
        <begin position="221"/>
        <end position="239"/>
    </location>
</feature>
<dbReference type="GO" id="GO:0016236">
    <property type="term" value="P:macroautophagy"/>
    <property type="evidence" value="ECO:0007669"/>
    <property type="project" value="TreeGrafter"/>
</dbReference>
<dbReference type="AlphaFoldDB" id="A0A4Y2KNT3"/>